<dbReference type="KEGG" id="pwo:UX70_C0001G0359"/>
<dbReference type="PATRIC" id="fig|1619007.4.peg.355"/>
<accession>A0A0G4AR91</accession>
<gene>
    <name evidence="1" type="ORF">UX70_C0001G0359</name>
</gene>
<evidence type="ECO:0000313" key="2">
    <source>
        <dbReference type="Proteomes" id="UP000035656"/>
    </source>
</evidence>
<dbReference type="AlphaFoldDB" id="A0A0G4AR91"/>
<proteinExistence type="predicted"/>
<name>A0A0G4AR91_9BACT</name>
<dbReference type="Proteomes" id="UP000035656">
    <property type="component" value="Chromosome"/>
</dbReference>
<organism evidence="1 2">
    <name type="scientific">Candidatus Wolfebacteria bacterium GW2011_GWB1_47_1</name>
    <dbReference type="NCBI Taxonomy" id="1619007"/>
    <lineage>
        <taxon>Bacteria</taxon>
        <taxon>Candidatus Wolfeibacteriota</taxon>
    </lineage>
</organism>
<protein>
    <submittedName>
        <fullName evidence="1">Antifreeze protein</fullName>
    </submittedName>
</protein>
<dbReference type="EMBL" id="CP011209">
    <property type="protein sequence ID" value="AKM78084.1"/>
    <property type="molecule type" value="Genomic_DNA"/>
</dbReference>
<sequence>MQTKNIIHLSGVAIAIILSLVIAQEGFAWTSPTSNPPISTPAIAVSGSSVGIGTVNPQEKLEVIGNIRFPDNTAWTLTKRADNVQPLIRTSRTDNSQVGLFQINGWGDYSFDRSLGIGYDLAGGTMGAGNVFIAGRQTIGTATPDANYRLTTSGGGIKAENNSATQPAGYFNNAGGGPAITVGTGGLTLGGVNRTTWGSGDNLGNHTATAALNMSGNDITALRNLTLSGTMTPNGVGFDSGLTGDRAYQFGYQEGGAWAFPYPDLIFGYHTGVKIGGYYGYGGTRFYNDHPSRAGATEILSVGNGDNHVRVANNLYVTGNVGIGTSAPAVKLHVNGSVRGDQAGALRIDSGSGVLDIGAMNAGYAHFQTDRPSFYLNKTTAIDGALTNYSNAYHLAQSGVSYLNGGNIGIGTTDPTSQMAGTQGIGIFKNNYPAIGFKNDSSSWLWYASGVTFRLWNASAGDLLTANTSGNVGIGTITPAQKLDVNGYIKGSGLCIGTDCKTAWNQVVVVPVATASTTCITPNYCITPVTDIIYNLAAVPNTLRSQNTPGTTNESNVICLSVNYCIVAATNKIYLLDAATNAIRSQNTSGTVGKSKIICLSTNYCVSTGTDIIYTLDAVTNILRSQPAPGVSATSPFTCSTVNYCVILGTNKTYVYDAQVNTLRSQNTPGT</sequence>
<dbReference type="STRING" id="1619007.UX70_C0001G0359"/>
<reference evidence="1 2" key="1">
    <citation type="journal article" date="2015" name="Nature">
        <title>rRNA introns, odd ribosomes, and small enigmatic genomes across a large radiation of phyla.</title>
        <authorList>
            <person name="Brown C.T."/>
            <person name="Hug L.A."/>
            <person name="Thomas B.C."/>
            <person name="Sharon I."/>
            <person name="Castelle C.J."/>
            <person name="Singh A."/>
            <person name="Wilkins M.J."/>
            <person name="Williams K.H."/>
            <person name="Banfield J.F."/>
        </authorList>
    </citation>
    <scope>NUCLEOTIDE SEQUENCE [LARGE SCALE GENOMIC DNA]</scope>
</reference>
<evidence type="ECO:0000313" key="1">
    <source>
        <dbReference type="EMBL" id="AKM78084.1"/>
    </source>
</evidence>